<gene>
    <name evidence="2" type="ORF">IAC75_03370</name>
</gene>
<organism evidence="2 3">
    <name type="scientific">Candidatus Spyradosoma merdigallinarum</name>
    <dbReference type="NCBI Taxonomy" id="2840950"/>
    <lineage>
        <taxon>Bacteria</taxon>
        <taxon>Pseudomonadati</taxon>
        <taxon>Verrucomicrobiota</taxon>
        <taxon>Opitutia</taxon>
        <taxon>Opitutia incertae sedis</taxon>
        <taxon>Candidatus Spyradosoma</taxon>
    </lineage>
</organism>
<reference evidence="2" key="1">
    <citation type="submission" date="2020-10" db="EMBL/GenBank/DDBJ databases">
        <authorList>
            <person name="Gilroy R."/>
        </authorList>
    </citation>
    <scope>NUCLEOTIDE SEQUENCE</scope>
    <source>
        <strain evidence="2">10669</strain>
    </source>
</reference>
<protein>
    <recommendedName>
        <fullName evidence="4">Lipoprotein</fullName>
    </recommendedName>
</protein>
<dbReference type="PROSITE" id="PS51257">
    <property type="entry name" value="PROKAR_LIPOPROTEIN"/>
    <property type="match status" value="1"/>
</dbReference>
<evidence type="ECO:0000256" key="1">
    <source>
        <dbReference type="SAM" id="MobiDB-lite"/>
    </source>
</evidence>
<feature type="region of interest" description="Disordered" evidence="1">
    <location>
        <begin position="73"/>
        <end position="92"/>
    </location>
</feature>
<dbReference type="AlphaFoldDB" id="A0A9D1NKG9"/>
<proteinExistence type="predicted"/>
<feature type="compositionally biased region" description="Basic and acidic residues" evidence="1">
    <location>
        <begin position="83"/>
        <end position="92"/>
    </location>
</feature>
<accession>A0A9D1NKG9</accession>
<comment type="caution">
    <text evidence="2">The sequence shown here is derived from an EMBL/GenBank/DDBJ whole genome shotgun (WGS) entry which is preliminary data.</text>
</comment>
<evidence type="ECO:0000313" key="3">
    <source>
        <dbReference type="Proteomes" id="UP000886812"/>
    </source>
</evidence>
<evidence type="ECO:0000313" key="2">
    <source>
        <dbReference type="EMBL" id="HIV04177.1"/>
    </source>
</evidence>
<reference evidence="2" key="2">
    <citation type="journal article" date="2021" name="PeerJ">
        <title>Extensive microbial diversity within the chicken gut microbiome revealed by metagenomics and culture.</title>
        <authorList>
            <person name="Gilroy R."/>
            <person name="Ravi A."/>
            <person name="Getino M."/>
            <person name="Pursley I."/>
            <person name="Horton D.L."/>
            <person name="Alikhan N.F."/>
            <person name="Baker D."/>
            <person name="Gharbi K."/>
            <person name="Hall N."/>
            <person name="Watson M."/>
            <person name="Adriaenssens E.M."/>
            <person name="Foster-Nyarko E."/>
            <person name="Jarju S."/>
            <person name="Secka A."/>
            <person name="Antonio M."/>
            <person name="Oren A."/>
            <person name="Chaudhuri R.R."/>
            <person name="La Ragione R."/>
            <person name="Hildebrand F."/>
            <person name="Pallen M.J."/>
        </authorList>
    </citation>
    <scope>NUCLEOTIDE SEQUENCE</scope>
    <source>
        <strain evidence="2">10669</strain>
    </source>
</reference>
<name>A0A9D1NKG9_9BACT</name>
<dbReference type="EMBL" id="DVOG01000086">
    <property type="protein sequence ID" value="HIV04177.1"/>
    <property type="molecule type" value="Genomic_DNA"/>
</dbReference>
<sequence length="106" mass="12379">MHKYFLLLALPVAVFFVSGCNPFSYFMIYEYSSSEKPDTVADERMTELEQAREQRMALNPNYREAEIEAYRRSRGISAPTQHVDTRPVSTDELRARLEKQAAERKK</sequence>
<dbReference type="Proteomes" id="UP000886812">
    <property type="component" value="Unassembled WGS sequence"/>
</dbReference>
<evidence type="ECO:0008006" key="4">
    <source>
        <dbReference type="Google" id="ProtNLM"/>
    </source>
</evidence>